<evidence type="ECO:0000313" key="1">
    <source>
        <dbReference type="EMBL" id="GGH58384.1"/>
    </source>
</evidence>
<dbReference type="AlphaFoldDB" id="A0A917ILX2"/>
<dbReference type="EMBL" id="BMIB01000001">
    <property type="protein sequence ID" value="GGH58384.1"/>
    <property type="molecule type" value="Genomic_DNA"/>
</dbReference>
<gene>
    <name evidence="1" type="ORF">GCM10011379_04060</name>
</gene>
<reference evidence="1" key="2">
    <citation type="submission" date="2020-09" db="EMBL/GenBank/DDBJ databases">
        <authorList>
            <person name="Sun Q."/>
            <person name="Zhou Y."/>
        </authorList>
    </citation>
    <scope>NUCLEOTIDE SEQUENCE</scope>
    <source>
        <strain evidence="1">CGMCC 1.15290</strain>
    </source>
</reference>
<keyword evidence="2" id="KW-1185">Reference proteome</keyword>
<dbReference type="RefSeq" id="WP_188950213.1">
    <property type="nucleotide sequence ID" value="NZ_BMIB01000001.1"/>
</dbReference>
<comment type="caution">
    <text evidence="1">The sequence shown here is derived from an EMBL/GenBank/DDBJ whole genome shotgun (WGS) entry which is preliminary data.</text>
</comment>
<protein>
    <submittedName>
        <fullName evidence="1">Uncharacterized protein</fullName>
    </submittedName>
</protein>
<proteinExistence type="predicted"/>
<dbReference type="Proteomes" id="UP000627292">
    <property type="component" value="Unassembled WGS sequence"/>
</dbReference>
<evidence type="ECO:0000313" key="2">
    <source>
        <dbReference type="Proteomes" id="UP000627292"/>
    </source>
</evidence>
<sequence>MARQSNIFKLKGTIGDATFYKTQDGYMIREKGGIEGDRIKTDPRFQRTRENMTEFGYSGRMGKMIRNAFKPMLNRSTDNRFTGRLVRNIMDVLKTDETSVRGKRNLLAGDVTLLQGLEFNARVPLSVVFTIPFSVAVDRVTGAVTAEITNFIPENQVLFPHGATHCKPVLAAATIDFATGAVNMTSNEGAPFTNGADEMPASSLSCNVSANTTLPVFVVLCAFFYQEVNGTLYMLRSGGFNAISLIKVDAIA</sequence>
<reference evidence="1" key="1">
    <citation type="journal article" date="2014" name="Int. J. Syst. Evol. Microbiol.">
        <title>Complete genome sequence of Corynebacterium casei LMG S-19264T (=DSM 44701T), isolated from a smear-ripened cheese.</title>
        <authorList>
            <consortium name="US DOE Joint Genome Institute (JGI-PGF)"/>
            <person name="Walter F."/>
            <person name="Albersmeier A."/>
            <person name="Kalinowski J."/>
            <person name="Ruckert C."/>
        </authorList>
    </citation>
    <scope>NUCLEOTIDE SEQUENCE</scope>
    <source>
        <strain evidence="1">CGMCC 1.15290</strain>
    </source>
</reference>
<organism evidence="1 2">
    <name type="scientific">Filimonas zeae</name>
    <dbReference type="NCBI Taxonomy" id="1737353"/>
    <lineage>
        <taxon>Bacteria</taxon>
        <taxon>Pseudomonadati</taxon>
        <taxon>Bacteroidota</taxon>
        <taxon>Chitinophagia</taxon>
        <taxon>Chitinophagales</taxon>
        <taxon>Chitinophagaceae</taxon>
        <taxon>Filimonas</taxon>
    </lineage>
</organism>
<accession>A0A917ILX2</accession>
<name>A0A917ILX2_9BACT</name>